<dbReference type="PANTHER" id="PTHR11311:SF16">
    <property type="entry name" value="SPONDIN-1"/>
    <property type="match status" value="1"/>
</dbReference>
<protein>
    <recommendedName>
        <fullName evidence="2">Spondin-1</fullName>
    </recommendedName>
    <alternativeName>
        <fullName evidence="11">F-spondin</fullName>
    </alternativeName>
</protein>
<evidence type="ECO:0000256" key="5">
    <source>
        <dbReference type="ARBA" id="ARBA00022723"/>
    </source>
</evidence>
<keyword evidence="5" id="KW-0479">Metal-binding</keyword>
<keyword evidence="9" id="KW-1015">Disulfide bond</keyword>
<name>A0ABD2ML52_9CUCU</name>
<comment type="caution">
    <text evidence="15">The sequence shown here is derived from an EMBL/GenBank/DDBJ whole genome shotgun (WGS) entry which is preliminary data.</text>
</comment>
<feature type="signal peptide" evidence="12">
    <location>
        <begin position="1"/>
        <end position="19"/>
    </location>
</feature>
<evidence type="ECO:0000256" key="12">
    <source>
        <dbReference type="SAM" id="SignalP"/>
    </source>
</evidence>
<keyword evidence="10" id="KW-0325">Glycoprotein</keyword>
<feature type="domain" description="Spondin" evidence="14">
    <location>
        <begin position="182"/>
        <end position="373"/>
    </location>
</feature>
<dbReference type="Pfam" id="PF06468">
    <property type="entry name" value="Spond_N"/>
    <property type="match status" value="1"/>
</dbReference>
<dbReference type="InterPro" id="IPR038678">
    <property type="entry name" value="Spondin_N_sf"/>
</dbReference>
<dbReference type="Gene3D" id="2.20.100.10">
    <property type="entry name" value="Thrombospondin type-1 (TSP1) repeat"/>
    <property type="match status" value="5"/>
</dbReference>
<dbReference type="InterPro" id="IPR036383">
    <property type="entry name" value="TSP1_rpt_sf"/>
</dbReference>
<dbReference type="Gene3D" id="2.60.40.2130">
    <property type="entry name" value="F-spondin domain"/>
    <property type="match status" value="1"/>
</dbReference>
<keyword evidence="7" id="KW-0677">Repeat</keyword>
<dbReference type="Pfam" id="PF00090">
    <property type="entry name" value="TSP_1"/>
    <property type="match status" value="3"/>
</dbReference>
<dbReference type="InterPro" id="IPR000884">
    <property type="entry name" value="TSP1_rpt"/>
</dbReference>
<evidence type="ECO:0000313" key="16">
    <source>
        <dbReference type="Proteomes" id="UP001516400"/>
    </source>
</evidence>
<dbReference type="Pfam" id="PF02014">
    <property type="entry name" value="Reeler"/>
    <property type="match status" value="1"/>
</dbReference>
<dbReference type="Gene3D" id="2.60.40.4060">
    <property type="entry name" value="Reeler domain"/>
    <property type="match status" value="1"/>
</dbReference>
<dbReference type="InterPro" id="IPR042307">
    <property type="entry name" value="Reeler_sf"/>
</dbReference>
<evidence type="ECO:0000256" key="11">
    <source>
        <dbReference type="ARBA" id="ARBA00030964"/>
    </source>
</evidence>
<dbReference type="AlphaFoldDB" id="A0ABD2ML52"/>
<dbReference type="PROSITE" id="PS51019">
    <property type="entry name" value="REELIN"/>
    <property type="match status" value="1"/>
</dbReference>
<dbReference type="SUPFAM" id="SSF82895">
    <property type="entry name" value="TSP-1 type 1 repeat"/>
    <property type="match status" value="5"/>
</dbReference>
<keyword evidence="4" id="KW-0272">Extracellular matrix</keyword>
<keyword evidence="16" id="KW-1185">Reference proteome</keyword>
<dbReference type="NCBIfam" id="NF038123">
    <property type="entry name" value="NF038123_dom"/>
    <property type="match status" value="1"/>
</dbReference>
<evidence type="ECO:0000313" key="15">
    <source>
        <dbReference type="EMBL" id="KAL3266974.1"/>
    </source>
</evidence>
<dbReference type="EMBL" id="JABFTP020000001">
    <property type="protein sequence ID" value="KAL3266974.1"/>
    <property type="molecule type" value="Genomic_DNA"/>
</dbReference>
<evidence type="ECO:0000259" key="13">
    <source>
        <dbReference type="PROSITE" id="PS51019"/>
    </source>
</evidence>
<evidence type="ECO:0000256" key="4">
    <source>
        <dbReference type="ARBA" id="ARBA00022530"/>
    </source>
</evidence>
<dbReference type="Pfam" id="PF19028">
    <property type="entry name" value="TSP1_spondin"/>
    <property type="match status" value="2"/>
</dbReference>
<keyword evidence="6 12" id="KW-0732">Signal</keyword>
<dbReference type="SMART" id="SM00209">
    <property type="entry name" value="TSP1"/>
    <property type="match status" value="5"/>
</dbReference>
<evidence type="ECO:0000256" key="1">
    <source>
        <dbReference type="ARBA" id="ARBA00004498"/>
    </source>
</evidence>
<keyword evidence="3" id="KW-0964">Secreted</keyword>
<evidence type="ECO:0000259" key="14">
    <source>
        <dbReference type="PROSITE" id="PS51020"/>
    </source>
</evidence>
<evidence type="ECO:0000256" key="6">
    <source>
        <dbReference type="ARBA" id="ARBA00022729"/>
    </source>
</evidence>
<dbReference type="Proteomes" id="UP001516400">
    <property type="component" value="Unassembled WGS sequence"/>
</dbReference>
<evidence type="ECO:0000256" key="8">
    <source>
        <dbReference type="ARBA" id="ARBA00022889"/>
    </source>
</evidence>
<comment type="subcellular location">
    <subcellularLocation>
        <location evidence="1">Secreted</location>
        <location evidence="1">Extracellular space</location>
        <location evidence="1">Extracellular matrix</location>
    </subcellularLocation>
</comment>
<dbReference type="PANTHER" id="PTHR11311">
    <property type="entry name" value="SPONDIN"/>
    <property type="match status" value="1"/>
</dbReference>
<evidence type="ECO:0000256" key="10">
    <source>
        <dbReference type="ARBA" id="ARBA00023180"/>
    </source>
</evidence>
<sequence length="791" mass="89312">MKEMFLLVILSCTIIGSMAVNRCDRTPDRPLKPKNTEEIDKYIIEISGDPSSYIAGDTYTVILRYNPSMEGIHMFKDFMLTVEKENIQIESDEIQRVGYFNLTTNDKLSTFSRKCENTILQTNSVPKSSIQVYWIAPPTGSGCIAFRATVVETRENWFSDDGSLTKVLCEELSENENVQPPILDECCACEEAKYELVFEGLWTRNTHPKDYPSNIWYTKFGDIVGASHANDESFWQYESYASENLRALGENGDTSGVETELKEKMGKTVRTIIKANGLRYPNITGKTFTFFRVDSKHHLVSFVTKIIPSPDWILGVSSFELCLKDCSWVEQRILNLYPWDIGTNDGISYNSMNEPATESKKIDRIKTDNPESPFYNPEEKDMKPFAKIYLNRLKIYQQICESPETTVPSDVTTEEGVGGECETTPWSEWTSCSEKCGEGFIFRKRRLLNPANEDICTEKLVEHDKCFGKRCKNQHNSNLLSAEDPKCELDNWGEWSSCSVSCGKGTFTRDRKFLHPEFAAQCENNDPTILQQNEECKDEGTDCPTDNHKEAECSDNWSPWSPCNVTCGTGIKTRLRLPDRGDNINEDTESECSNIEEVKCYEPLCGGEDSTGSSYGDIPSLNQVTTDIIFSQPFGPVANCKVSEWSVWGPCELNEGKCGKGYKTQHRQILQHAMNGGKACPRKLMRKKGCIIPCHQEKPHYYSTSTTMEETIGTNFSEPTETTTEESIDCIMKPWSSWSPCSHSCGGSAVQQRTRSIERPARKNGKPCGPRLQQRDCPLPIACSDKGVPIM</sequence>
<dbReference type="GO" id="GO:0007155">
    <property type="term" value="P:cell adhesion"/>
    <property type="evidence" value="ECO:0007669"/>
    <property type="project" value="UniProtKB-KW"/>
</dbReference>
<dbReference type="PROSITE" id="PS51020">
    <property type="entry name" value="SPONDIN"/>
    <property type="match status" value="1"/>
</dbReference>
<evidence type="ECO:0000256" key="2">
    <source>
        <dbReference type="ARBA" id="ARBA00019594"/>
    </source>
</evidence>
<dbReference type="PROSITE" id="PS50092">
    <property type="entry name" value="TSP1"/>
    <property type="match status" value="5"/>
</dbReference>
<evidence type="ECO:0000256" key="3">
    <source>
        <dbReference type="ARBA" id="ARBA00022525"/>
    </source>
</evidence>
<dbReference type="GO" id="GO:0046872">
    <property type="term" value="F:metal ion binding"/>
    <property type="evidence" value="ECO:0007669"/>
    <property type="project" value="UniProtKB-KW"/>
</dbReference>
<proteinExistence type="predicted"/>
<evidence type="ECO:0000256" key="9">
    <source>
        <dbReference type="ARBA" id="ARBA00023157"/>
    </source>
</evidence>
<organism evidence="15 16">
    <name type="scientific">Cryptolaemus montrouzieri</name>
    <dbReference type="NCBI Taxonomy" id="559131"/>
    <lineage>
        <taxon>Eukaryota</taxon>
        <taxon>Metazoa</taxon>
        <taxon>Ecdysozoa</taxon>
        <taxon>Arthropoda</taxon>
        <taxon>Hexapoda</taxon>
        <taxon>Insecta</taxon>
        <taxon>Pterygota</taxon>
        <taxon>Neoptera</taxon>
        <taxon>Endopterygota</taxon>
        <taxon>Coleoptera</taxon>
        <taxon>Polyphaga</taxon>
        <taxon>Cucujiformia</taxon>
        <taxon>Coccinelloidea</taxon>
        <taxon>Coccinellidae</taxon>
        <taxon>Scymninae</taxon>
        <taxon>Scymnini</taxon>
        <taxon>Cryptolaemus</taxon>
    </lineage>
</organism>
<reference evidence="15 16" key="1">
    <citation type="journal article" date="2021" name="BMC Biol.">
        <title>Horizontally acquired antibacterial genes associated with adaptive radiation of ladybird beetles.</title>
        <authorList>
            <person name="Li H.S."/>
            <person name="Tang X.F."/>
            <person name="Huang Y.H."/>
            <person name="Xu Z.Y."/>
            <person name="Chen M.L."/>
            <person name="Du X.Y."/>
            <person name="Qiu B.Y."/>
            <person name="Chen P.T."/>
            <person name="Zhang W."/>
            <person name="Slipinski A."/>
            <person name="Escalona H.E."/>
            <person name="Waterhouse R.M."/>
            <person name="Zwick A."/>
            <person name="Pang H."/>
        </authorList>
    </citation>
    <scope>NUCLEOTIDE SEQUENCE [LARGE SCALE GENOMIC DNA]</scope>
    <source>
        <strain evidence="15">SYSU2018</strain>
    </source>
</reference>
<feature type="chain" id="PRO_5044877139" description="Spondin-1" evidence="12">
    <location>
        <begin position="20"/>
        <end position="791"/>
    </location>
</feature>
<evidence type="ECO:0000256" key="7">
    <source>
        <dbReference type="ARBA" id="ARBA00022737"/>
    </source>
</evidence>
<dbReference type="InterPro" id="IPR051418">
    <property type="entry name" value="Spondin/Thrombospondin_T1"/>
</dbReference>
<feature type="domain" description="Reelin" evidence="13">
    <location>
        <begin position="8"/>
        <end position="181"/>
    </location>
</feature>
<accession>A0ABD2ML52</accession>
<dbReference type="InterPro" id="IPR009465">
    <property type="entry name" value="Spondin_N"/>
</dbReference>
<dbReference type="FunFam" id="2.60.40.2130:FF:000002">
    <property type="entry name" value="Putative Spondin-1"/>
    <property type="match status" value="1"/>
</dbReference>
<gene>
    <name evidence="15" type="ORF">HHI36_011123</name>
</gene>
<dbReference type="InterPro" id="IPR002861">
    <property type="entry name" value="Reeler_dom"/>
</dbReference>
<dbReference type="InterPro" id="IPR044004">
    <property type="entry name" value="TSP1_spondin_dom"/>
</dbReference>
<keyword evidence="8" id="KW-0130">Cell adhesion</keyword>
<dbReference type="CDD" id="cd08544">
    <property type="entry name" value="Reeler"/>
    <property type="match status" value="1"/>
</dbReference>